<dbReference type="SUPFAM" id="SSF52317">
    <property type="entry name" value="Class I glutamine amidotransferase-like"/>
    <property type="match status" value="1"/>
</dbReference>
<gene>
    <name evidence="2" type="ORF">RUMCAL_03282</name>
</gene>
<dbReference type="PATRIC" id="fig|411473.3.peg.2750"/>
<dbReference type="InterPro" id="IPR006287">
    <property type="entry name" value="DJ-1"/>
</dbReference>
<evidence type="ECO:0000313" key="3">
    <source>
        <dbReference type="Proteomes" id="UP000016662"/>
    </source>
</evidence>
<comment type="caution">
    <text evidence="2">The sequence shown here is derived from an EMBL/GenBank/DDBJ whole genome shotgun (WGS) entry which is preliminary data.</text>
</comment>
<dbReference type="Gene3D" id="3.40.50.880">
    <property type="match status" value="1"/>
</dbReference>
<dbReference type="STRING" id="411473.RUMCAL_03282"/>
<dbReference type="PANTHER" id="PTHR48094:SF12">
    <property type="entry name" value="PARKINSON DISEASE PROTEIN 7 HOMOLOG"/>
    <property type="match status" value="1"/>
</dbReference>
<dbReference type="CDD" id="cd03135">
    <property type="entry name" value="GATase1_DJ-1"/>
    <property type="match status" value="1"/>
</dbReference>
<keyword evidence="3" id="KW-1185">Reference proteome</keyword>
<protein>
    <submittedName>
        <fullName evidence="2">DJ-1 family protein</fullName>
    </submittedName>
</protein>
<dbReference type="OrthoDB" id="9800516at2"/>
<feature type="domain" description="DJ-1/PfpI" evidence="1">
    <location>
        <begin position="2"/>
        <end position="161"/>
    </location>
</feature>
<dbReference type="eggNOG" id="COG0693">
    <property type="taxonomic scope" value="Bacteria"/>
</dbReference>
<dbReference type="EMBL" id="AWVF01000437">
    <property type="protein sequence ID" value="ERJ87645.1"/>
    <property type="molecule type" value="Genomic_DNA"/>
</dbReference>
<dbReference type="AlphaFoldDB" id="U2K6C4"/>
<dbReference type="Pfam" id="PF01965">
    <property type="entry name" value="DJ-1_PfpI"/>
    <property type="match status" value="1"/>
</dbReference>
<dbReference type="InterPro" id="IPR002818">
    <property type="entry name" value="DJ-1/PfpI"/>
</dbReference>
<dbReference type="InterPro" id="IPR050325">
    <property type="entry name" value="Prot/Nucl_acid_deglycase"/>
</dbReference>
<dbReference type="GO" id="GO:0005737">
    <property type="term" value="C:cytoplasm"/>
    <property type="evidence" value="ECO:0007669"/>
    <property type="project" value="TreeGrafter"/>
</dbReference>
<reference evidence="2 3" key="1">
    <citation type="submission" date="2013-07" db="EMBL/GenBank/DDBJ databases">
        <authorList>
            <person name="Weinstock G."/>
            <person name="Sodergren E."/>
            <person name="Wylie T."/>
            <person name="Fulton L."/>
            <person name="Fulton R."/>
            <person name="Fronick C."/>
            <person name="O'Laughlin M."/>
            <person name="Godfrey J."/>
            <person name="Miner T."/>
            <person name="Herter B."/>
            <person name="Appelbaum E."/>
            <person name="Cordes M."/>
            <person name="Lek S."/>
            <person name="Wollam A."/>
            <person name="Pepin K.H."/>
            <person name="Palsikar V.B."/>
            <person name="Mitreva M."/>
            <person name="Wilson R.K."/>
        </authorList>
    </citation>
    <scope>NUCLEOTIDE SEQUENCE [LARGE SCALE GENOMIC DNA]</scope>
    <source>
        <strain evidence="2 3">ATCC 27760</strain>
    </source>
</reference>
<evidence type="ECO:0000313" key="2">
    <source>
        <dbReference type="EMBL" id="ERJ87645.1"/>
    </source>
</evidence>
<dbReference type="PANTHER" id="PTHR48094">
    <property type="entry name" value="PROTEIN/NUCLEIC ACID DEGLYCASE DJ-1-RELATED"/>
    <property type="match status" value="1"/>
</dbReference>
<dbReference type="RefSeq" id="WP_021681592.1">
    <property type="nucleotide sequence ID" value="NZ_KI260356.1"/>
</dbReference>
<dbReference type="NCBIfam" id="TIGR01383">
    <property type="entry name" value="not_thiJ"/>
    <property type="match status" value="1"/>
</dbReference>
<dbReference type="Proteomes" id="UP000016662">
    <property type="component" value="Unassembled WGS sequence"/>
</dbReference>
<name>U2K6C4_9FIRM</name>
<accession>U2K6C4</accession>
<proteinExistence type="predicted"/>
<dbReference type="HOGENOM" id="CLU_000445_44_2_9"/>
<evidence type="ECO:0000259" key="1">
    <source>
        <dbReference type="Pfam" id="PF01965"/>
    </source>
</evidence>
<dbReference type="InterPro" id="IPR029062">
    <property type="entry name" value="Class_I_gatase-like"/>
</dbReference>
<sequence length="180" mass="18816">MIYVFLANGFEEVEALAPVDMLRRAKQEVTTVGVTGKIVTGSHHIPVTADITAEELQIGGDMDMIVLPGGMPGTLNEEASPVVQAVIDYCVANDRWIGAICAAPSILGHKGVLNGKTATCYTGFEKELTGAEIGSDGVIRDGKIITARGAGVAVDFGLELVGAVCGRETQQQIRGSILCD</sequence>
<organism evidence="2 3">
    <name type="scientific">Ruminococcus callidus ATCC 27760</name>
    <dbReference type="NCBI Taxonomy" id="411473"/>
    <lineage>
        <taxon>Bacteria</taxon>
        <taxon>Bacillati</taxon>
        <taxon>Bacillota</taxon>
        <taxon>Clostridia</taxon>
        <taxon>Eubacteriales</taxon>
        <taxon>Oscillospiraceae</taxon>
        <taxon>Ruminococcus</taxon>
    </lineage>
</organism>